<accession>A0ABY5XDZ2</accession>
<evidence type="ECO:0000313" key="1">
    <source>
        <dbReference type="EMBL" id="UWU12764.1"/>
    </source>
</evidence>
<protein>
    <recommendedName>
        <fullName evidence="3">ApeA N-terminal domain-containing protein</fullName>
    </recommendedName>
</protein>
<dbReference type="EMBL" id="CP104143">
    <property type="protein sequence ID" value="UWU12764.1"/>
    <property type="molecule type" value="Genomic_DNA"/>
</dbReference>
<gene>
    <name evidence="1" type="ORF">N2599_11295</name>
</gene>
<dbReference type="Proteomes" id="UP001060123">
    <property type="component" value="Chromosome"/>
</dbReference>
<sequence>MDNSFYSNRLSNNHLRRYASGMERLYLPETVKRTGDKKAIEGRRNKLDDRWVIETDDPTKKRDTEVTILFDGFVDYGGIRLNHPSLSLDRLNKKTIILHKLGVGFDSEPLSARICLEFSGAYDWFIRWRNGRGIYYNHGLVQSDFDNFCELLATNDILNLVPFEERLDNLFSEFKRETKVLSDLTAASDDPDFFDWALMAGWIGVTNLALSSSARFQHALLERLAKVKDTHSRRIQRCLAAKTVNVRDPKTENTVMRYLTVWRTIYALSEKHVLETNGIENDVFHGRSVGSIAAEVAREADRTRTLHPDDFFRILQKATHWMLNYADFIIGAAELVLNFKPTGDKISRVRAYRITPHWLRERSYSKEQWLVVRQHRADQLS</sequence>
<dbReference type="RefSeq" id="WP_027508412.1">
    <property type="nucleotide sequence ID" value="NZ_CP104143.1"/>
</dbReference>
<evidence type="ECO:0000313" key="2">
    <source>
        <dbReference type="Proteomes" id="UP001060123"/>
    </source>
</evidence>
<reference evidence="1" key="1">
    <citation type="submission" date="2022-09" db="EMBL/GenBank/DDBJ databases">
        <title>Australian commercial rhizobial inoculants.</title>
        <authorList>
            <person name="Kohlmeier M.G."/>
            <person name="O'Hara G.W."/>
            <person name="Colombi E."/>
            <person name="Ramsay J.P."/>
            <person name="Terpolilli J."/>
        </authorList>
    </citation>
    <scope>NUCLEOTIDE SEQUENCE</scope>
    <source>
        <strain evidence="1">WSM1592</strain>
    </source>
</reference>
<proteinExistence type="predicted"/>
<keyword evidence="2" id="KW-1185">Reference proteome</keyword>
<evidence type="ECO:0008006" key="3">
    <source>
        <dbReference type="Google" id="ProtNLM"/>
    </source>
</evidence>
<organism evidence="1 2">
    <name type="scientific">Rhizobium sullae</name>
    <name type="common">Rhizobium hedysari</name>
    <dbReference type="NCBI Taxonomy" id="50338"/>
    <lineage>
        <taxon>Bacteria</taxon>
        <taxon>Pseudomonadati</taxon>
        <taxon>Pseudomonadota</taxon>
        <taxon>Alphaproteobacteria</taxon>
        <taxon>Hyphomicrobiales</taxon>
        <taxon>Rhizobiaceae</taxon>
        <taxon>Rhizobium/Agrobacterium group</taxon>
        <taxon>Rhizobium</taxon>
    </lineage>
</organism>
<name>A0ABY5XDZ2_RHISU</name>